<comment type="caution">
    <text evidence="1">The sequence shown here is derived from an EMBL/GenBank/DDBJ whole genome shotgun (WGS) entry which is preliminary data.</text>
</comment>
<gene>
    <name evidence="1" type="ORF">IV59_GL000026</name>
</gene>
<name>A0ABR5Q842_9LACO</name>
<evidence type="ECO:0000313" key="2">
    <source>
        <dbReference type="Proteomes" id="UP000051884"/>
    </source>
</evidence>
<keyword evidence="2" id="KW-1185">Reference proteome</keyword>
<proteinExistence type="predicted"/>
<accession>A0ABR5Q842</accession>
<protein>
    <submittedName>
        <fullName evidence="1">Uncharacterized protein</fullName>
    </submittedName>
</protein>
<evidence type="ECO:0000313" key="1">
    <source>
        <dbReference type="EMBL" id="KRO11288.1"/>
    </source>
</evidence>
<reference evidence="1 2" key="1">
    <citation type="journal article" date="2015" name="Genome Announc.">
        <title>Expanding the biotechnology potential of lactobacilli through comparative genomics of 213 strains and associated genera.</title>
        <authorList>
            <person name="Sun Z."/>
            <person name="Harris H.M."/>
            <person name="McCann A."/>
            <person name="Guo C."/>
            <person name="Argimon S."/>
            <person name="Zhang W."/>
            <person name="Yang X."/>
            <person name="Jeffery I.B."/>
            <person name="Cooney J.C."/>
            <person name="Kagawa T.F."/>
            <person name="Liu W."/>
            <person name="Song Y."/>
            <person name="Salvetti E."/>
            <person name="Wrobel A."/>
            <person name="Rasinkangas P."/>
            <person name="Parkhill J."/>
            <person name="Rea M.C."/>
            <person name="O'Sullivan O."/>
            <person name="Ritari J."/>
            <person name="Douillard F.P."/>
            <person name="Paul Ross R."/>
            <person name="Yang R."/>
            <person name="Briner A.E."/>
            <person name="Felis G.E."/>
            <person name="de Vos W.M."/>
            <person name="Barrangou R."/>
            <person name="Klaenhammer T.R."/>
            <person name="Caufield P.W."/>
            <person name="Cui Y."/>
            <person name="Zhang H."/>
            <person name="O'Toole P.W."/>
        </authorList>
    </citation>
    <scope>NUCLEOTIDE SEQUENCE [LARGE SCALE GENOMIC DNA]</scope>
    <source>
        <strain evidence="1 2">DSM 26202</strain>
    </source>
</reference>
<dbReference type="Proteomes" id="UP000051884">
    <property type="component" value="Unassembled WGS sequence"/>
</dbReference>
<dbReference type="EMBL" id="JQCH01000001">
    <property type="protein sequence ID" value="KRO11288.1"/>
    <property type="molecule type" value="Genomic_DNA"/>
</dbReference>
<organism evidence="1 2">
    <name type="scientific">Paucilactobacillus hokkaidonensis</name>
    <dbReference type="NCBI Taxonomy" id="1193095"/>
    <lineage>
        <taxon>Bacteria</taxon>
        <taxon>Bacillati</taxon>
        <taxon>Bacillota</taxon>
        <taxon>Bacilli</taxon>
        <taxon>Lactobacillales</taxon>
        <taxon>Lactobacillaceae</taxon>
        <taxon>Paucilactobacillus</taxon>
    </lineage>
</organism>
<sequence length="50" mass="6250">MDTRYKQNIAILNWSISLQTPVVKRFQRPYFYWPSPYVSDVDYHFEWILH</sequence>